<reference evidence="2" key="1">
    <citation type="submission" date="2016-03" db="EMBL/GenBank/DDBJ databases">
        <title>Draft genome sequence of Rosellinia necatrix.</title>
        <authorList>
            <person name="Kanematsu S."/>
        </authorList>
    </citation>
    <scope>NUCLEOTIDE SEQUENCE [LARGE SCALE GENOMIC DNA]</scope>
    <source>
        <strain evidence="2">W97</strain>
    </source>
</reference>
<name>A0A1S7UMT3_ROSNE</name>
<protein>
    <submittedName>
        <fullName evidence="2">Uncharacterized protein</fullName>
    </submittedName>
</protein>
<feature type="compositionally biased region" description="Basic and acidic residues" evidence="1">
    <location>
        <begin position="623"/>
        <end position="634"/>
    </location>
</feature>
<sequence length="651" mass="73024">MSGRSPIGRPITGRPRRSLAIEKREDQDSIQTRSCSQSPHNCTCGEDHATFVPEVPRIPNRFRPNQKDGDSNLVQELAQSPKDEEKPGSESVPAPHTRYLPNCSFGKPKEVQVISNAMMQAYITMRGNFLGREDKNDPLFEWIQRREELAGANKPKVDQKRDIARMLQLIDKALESSNMGGDSPRDCVFEVYRPDFEHIKPPQDMDMSANIFAACCTDFEWNDDSDSDEEAGVPSGRISPCTFLQWSTGCVRWNADENENKKDTAAYRRMRPPTPKFPVPPRQYRRASIDTLEPQWDVYTGEELTPAYYVPTSPSIIYTPPGVEFTGFKDANFHMQYRHMVPLVERELRVNVYGAKLVLPHLSDGERDRFSLSEVAAAAAVLPELHGRRGSELDARLAEQWAAVRRAEEAERALRQQADLQREHMERLRVDRRRLREFMPALLVRRELRGRREQEAAAAATAARQRGATIRAYVAEHALEAQSRLDMAWSLLGRARARVGENALRIAGLEGEVRDLCARAGVRDPEHAYAILMGVASDDDDDDGDKNTYNHHNNNNNNNGGGGGGGNVRGDGHRNAYAAGGVPPLGPWSASSLGRVEEEYDRFLADMQMRDARNGGGIYGAAREGRSEDDRTRDSGVAGMGRQDYLYPPHL</sequence>
<feature type="compositionally biased region" description="Low complexity" evidence="1">
    <location>
        <begin position="1"/>
        <end position="13"/>
    </location>
</feature>
<feature type="compositionally biased region" description="Polar residues" evidence="1">
    <location>
        <begin position="29"/>
        <end position="41"/>
    </location>
</feature>
<dbReference type="AlphaFoldDB" id="A0A1S7UMT3"/>
<dbReference type="OrthoDB" id="4587086at2759"/>
<evidence type="ECO:0000313" key="3">
    <source>
        <dbReference type="Proteomes" id="UP000054516"/>
    </source>
</evidence>
<gene>
    <name evidence="2" type="ORF">SAMD00023353_0501490</name>
</gene>
<proteinExistence type="predicted"/>
<dbReference type="EMBL" id="DF977450">
    <property type="protein sequence ID" value="GAP83752.2"/>
    <property type="molecule type" value="Genomic_DNA"/>
</dbReference>
<organism evidence="2">
    <name type="scientific">Rosellinia necatrix</name>
    <name type="common">White root-rot fungus</name>
    <dbReference type="NCBI Taxonomy" id="77044"/>
    <lineage>
        <taxon>Eukaryota</taxon>
        <taxon>Fungi</taxon>
        <taxon>Dikarya</taxon>
        <taxon>Ascomycota</taxon>
        <taxon>Pezizomycotina</taxon>
        <taxon>Sordariomycetes</taxon>
        <taxon>Xylariomycetidae</taxon>
        <taxon>Xylariales</taxon>
        <taxon>Xylariaceae</taxon>
        <taxon>Rosellinia</taxon>
    </lineage>
</organism>
<keyword evidence="3" id="KW-1185">Reference proteome</keyword>
<feature type="region of interest" description="Disordered" evidence="1">
    <location>
        <begin position="540"/>
        <end position="584"/>
    </location>
</feature>
<evidence type="ECO:0000256" key="1">
    <source>
        <dbReference type="SAM" id="MobiDB-lite"/>
    </source>
</evidence>
<feature type="region of interest" description="Disordered" evidence="1">
    <location>
        <begin position="618"/>
        <end position="651"/>
    </location>
</feature>
<feature type="compositionally biased region" description="Gly residues" evidence="1">
    <location>
        <begin position="559"/>
        <end position="569"/>
    </location>
</feature>
<accession>A0A1S7UMT3</accession>
<dbReference type="Proteomes" id="UP000054516">
    <property type="component" value="Unassembled WGS sequence"/>
</dbReference>
<feature type="region of interest" description="Disordered" evidence="1">
    <location>
        <begin position="1"/>
        <end position="103"/>
    </location>
</feature>
<evidence type="ECO:0000313" key="2">
    <source>
        <dbReference type="EMBL" id="GAP83752.2"/>
    </source>
</evidence>